<dbReference type="OrthoDB" id="43654at2759"/>
<evidence type="ECO:0000256" key="1">
    <source>
        <dbReference type="SAM" id="SignalP"/>
    </source>
</evidence>
<dbReference type="InterPro" id="IPR017853">
    <property type="entry name" value="GH"/>
</dbReference>
<dbReference type="PANTHER" id="PTHR34154:SF10">
    <property type="entry name" value="ASL1-LIKE GLYCOSYL HYDROLASE CATALYTIC DOMAIN-CONTAINING PROTEIN"/>
    <property type="match status" value="1"/>
</dbReference>
<name>A0A0U1M599_TALIS</name>
<keyword evidence="1" id="KW-0732">Signal</keyword>
<dbReference type="GO" id="GO:0071966">
    <property type="term" value="P:fungal-type cell wall polysaccharide metabolic process"/>
    <property type="evidence" value="ECO:0007669"/>
    <property type="project" value="TreeGrafter"/>
</dbReference>
<dbReference type="AlphaFoldDB" id="A0A0U1M599"/>
<dbReference type="InterPro" id="IPR053183">
    <property type="entry name" value="ASL1"/>
</dbReference>
<dbReference type="OMA" id="SYFMVAQ"/>
<dbReference type="STRING" id="28573.A0A0U1M599"/>
<evidence type="ECO:0000313" key="3">
    <source>
        <dbReference type="EMBL" id="CRG90743.1"/>
    </source>
</evidence>
<keyword evidence="4" id="KW-1185">Reference proteome</keyword>
<feature type="domain" description="Asl1-like glycosyl hydrolase catalytic" evidence="2">
    <location>
        <begin position="41"/>
        <end position="262"/>
    </location>
</feature>
<dbReference type="EMBL" id="CVMT01000008">
    <property type="protein sequence ID" value="CRG90743.1"/>
    <property type="molecule type" value="Genomic_DNA"/>
</dbReference>
<dbReference type="GO" id="GO:0009277">
    <property type="term" value="C:fungal-type cell wall"/>
    <property type="evidence" value="ECO:0007669"/>
    <property type="project" value="TreeGrafter"/>
</dbReference>
<organism evidence="3 4">
    <name type="scientific">Talaromyces islandicus</name>
    <name type="common">Penicillium islandicum</name>
    <dbReference type="NCBI Taxonomy" id="28573"/>
    <lineage>
        <taxon>Eukaryota</taxon>
        <taxon>Fungi</taxon>
        <taxon>Dikarya</taxon>
        <taxon>Ascomycota</taxon>
        <taxon>Pezizomycotina</taxon>
        <taxon>Eurotiomycetes</taxon>
        <taxon>Eurotiomycetidae</taxon>
        <taxon>Eurotiales</taxon>
        <taxon>Trichocomaceae</taxon>
        <taxon>Talaromyces</taxon>
        <taxon>Talaromyces sect. Islandici</taxon>
    </lineage>
</organism>
<reference evidence="3 4" key="1">
    <citation type="submission" date="2015-04" db="EMBL/GenBank/DDBJ databases">
        <authorList>
            <person name="Syromyatnikov M.Y."/>
            <person name="Popov V.N."/>
        </authorList>
    </citation>
    <scope>NUCLEOTIDE SEQUENCE [LARGE SCALE GENOMIC DNA]</scope>
    <source>
        <strain evidence="3">WF-38-12</strain>
    </source>
</reference>
<evidence type="ECO:0000259" key="2">
    <source>
        <dbReference type="Pfam" id="PF11790"/>
    </source>
</evidence>
<protein>
    <recommendedName>
        <fullName evidence="2">Asl1-like glycosyl hydrolase catalytic domain-containing protein</fullName>
    </recommendedName>
</protein>
<dbReference type="SUPFAM" id="SSF51445">
    <property type="entry name" value="(Trans)glycosidases"/>
    <property type="match status" value="1"/>
</dbReference>
<dbReference type="InterPro" id="IPR024655">
    <property type="entry name" value="Asl1_glyco_hydro_catalytic"/>
</dbReference>
<dbReference type="PANTHER" id="PTHR34154">
    <property type="entry name" value="ALKALI-SENSITIVE LINKAGE PROTEIN 1"/>
    <property type="match status" value="1"/>
</dbReference>
<dbReference type="Proteomes" id="UP000054383">
    <property type="component" value="Unassembled WGS sequence"/>
</dbReference>
<gene>
    <name evidence="3" type="ORF">PISL3812_07788</name>
</gene>
<dbReference type="Pfam" id="PF11790">
    <property type="entry name" value="Glyco_hydro_cc"/>
    <property type="match status" value="1"/>
</dbReference>
<feature type="signal peptide" evidence="1">
    <location>
        <begin position="1"/>
        <end position="18"/>
    </location>
</feature>
<proteinExistence type="predicted"/>
<feature type="chain" id="PRO_5006711557" description="Asl1-like glycosyl hydrolase catalytic domain-containing protein" evidence="1">
    <location>
        <begin position="19"/>
        <end position="266"/>
    </location>
</feature>
<accession>A0A0U1M599</accession>
<evidence type="ECO:0000313" key="4">
    <source>
        <dbReference type="Proteomes" id="UP000054383"/>
    </source>
</evidence>
<sequence length="266" mass="28713">MVFVNAFVATMMATAAMAAPHGHHFSHLHARQNTTVNKLGAAYNDASLVSAITGAGWAYDWNLDSDGTLPDGVEYCPMLWGPKMYSQWQSAATSALSQGSTCILGFNEPDNAGQAAMTPQQAATDYQTYITPYSGQATLVTPAVTNGQGDDIGLSWLQSWFDACDGACQATVMAIHYYANADVSDFTNFVESAITLGQQYGMQSVWITEFQNTGSDDDQVTFLQSAIPWLNNNTMVGRYSYFYVADGYLLSGTSLSEVGQAYVASY</sequence>